<proteinExistence type="predicted"/>
<evidence type="ECO:0000313" key="2">
    <source>
        <dbReference type="EMBL" id="CCK74842.1"/>
    </source>
</evidence>
<evidence type="ECO:0000259" key="1">
    <source>
        <dbReference type="Pfam" id="PF22324"/>
    </source>
</evidence>
<gene>
    <name evidence="2" type="ORF">OLEAN_C06660</name>
</gene>
<dbReference type="EMBL" id="FO203512">
    <property type="protein sequence ID" value="CCK74842.1"/>
    <property type="molecule type" value="Genomic_DNA"/>
</dbReference>
<dbReference type="Proteomes" id="UP000032749">
    <property type="component" value="Chromosome"/>
</dbReference>
<keyword evidence="3" id="KW-1185">Reference proteome</keyword>
<dbReference type="AlphaFoldDB" id="R4YKC1"/>
<evidence type="ECO:0000313" key="3">
    <source>
        <dbReference type="Proteomes" id="UP000032749"/>
    </source>
</evidence>
<reference evidence="2 3" key="1">
    <citation type="journal article" date="2013" name="Nat. Commun.">
        <title>Genome sequence and functional genomic analysis of the oil-degrading bacterium Oleispira antarctica.</title>
        <authorList>
            <person name="Kube M."/>
            <person name="Chernikova T.N."/>
            <person name="Al-Ramahi Y."/>
            <person name="Beloqui A."/>
            <person name="Lopez-Cortez N."/>
            <person name="Guazzaroni M.E."/>
            <person name="Heipieper H.J."/>
            <person name="Klages S."/>
            <person name="Kotsyurbenko O.R."/>
            <person name="Langer I."/>
            <person name="Nechitaylo T.Y."/>
            <person name="Lunsdorf H."/>
            <person name="Fernandez M."/>
            <person name="Juarez S."/>
            <person name="Ciordia S."/>
            <person name="Singer A."/>
            <person name="Kagan O."/>
            <person name="Egorova O."/>
            <person name="Petit P.A."/>
            <person name="Stogios P."/>
            <person name="Kim Y."/>
            <person name="Tchigvintsev A."/>
            <person name="Flick R."/>
            <person name="Denaro R."/>
            <person name="Genovese M."/>
            <person name="Albar J.P."/>
            <person name="Reva O.N."/>
            <person name="Martinez-Gomariz M."/>
            <person name="Tran H."/>
            <person name="Ferrer M."/>
            <person name="Savchenko A."/>
            <person name="Yakunin A.F."/>
            <person name="Yakimov M.M."/>
            <person name="Golyshina O.V."/>
            <person name="Reinhardt R."/>
            <person name="Golyshin P.N."/>
        </authorList>
    </citation>
    <scope>NUCLEOTIDE SEQUENCE [LARGE SCALE GENOMIC DNA]</scope>
</reference>
<dbReference type="KEGG" id="oai:OLEAN_C06660"/>
<feature type="domain" description="Winged helix" evidence="1">
    <location>
        <begin position="8"/>
        <end position="69"/>
    </location>
</feature>
<accession>R4YKC1</accession>
<dbReference type="Pfam" id="PF22324">
    <property type="entry name" value="HTH_91"/>
    <property type="match status" value="1"/>
</dbReference>
<dbReference type="HOGENOM" id="CLU_2424054_0_0_6"/>
<dbReference type="InterPro" id="IPR054382">
    <property type="entry name" value="wHTH_alphaproteobact"/>
</dbReference>
<name>R4YKC1_OLEAN</name>
<protein>
    <recommendedName>
        <fullName evidence="1">Winged helix domain-containing protein</fullName>
    </recommendedName>
</protein>
<dbReference type="OrthoDB" id="6125010at2"/>
<dbReference type="STRING" id="698738.OLEAN_C06660"/>
<sequence>MKSTYKKTQKEKVLEHLLKVGSMTVADAISLWYSWRLPATIGELIKEGVQIKSINEPHPGGYHARYILKDHNLGKDILEEIRNRRNKPKGH</sequence>
<organism evidence="2 3">
    <name type="scientific">Oleispira antarctica RB-8</name>
    <dbReference type="NCBI Taxonomy" id="698738"/>
    <lineage>
        <taxon>Bacteria</taxon>
        <taxon>Pseudomonadati</taxon>
        <taxon>Pseudomonadota</taxon>
        <taxon>Gammaproteobacteria</taxon>
        <taxon>Oceanospirillales</taxon>
        <taxon>Oceanospirillaceae</taxon>
        <taxon>Oleispira</taxon>
    </lineage>
</organism>